<dbReference type="EMBL" id="WHOB01000093">
    <property type="protein sequence ID" value="NOU83552.1"/>
    <property type="molecule type" value="Genomic_DNA"/>
</dbReference>
<feature type="transmembrane region" description="Helical" evidence="4">
    <location>
        <begin position="12"/>
        <end position="34"/>
    </location>
</feature>
<comment type="caution">
    <text evidence="6">The sequence shown here is derived from an EMBL/GenBank/DDBJ whole genome shotgun (WGS) entry which is preliminary data.</text>
</comment>
<evidence type="ECO:0000259" key="5">
    <source>
        <dbReference type="PROSITE" id="PS01124"/>
    </source>
</evidence>
<evidence type="ECO:0000256" key="1">
    <source>
        <dbReference type="ARBA" id="ARBA00023015"/>
    </source>
</evidence>
<dbReference type="SMART" id="SM00342">
    <property type="entry name" value="HTH_ARAC"/>
    <property type="match status" value="1"/>
</dbReference>
<evidence type="ECO:0000313" key="7">
    <source>
        <dbReference type="Proteomes" id="UP000596857"/>
    </source>
</evidence>
<dbReference type="PANTHER" id="PTHR43280:SF34">
    <property type="entry name" value="ARAC-FAMILY TRANSCRIPTIONAL REGULATOR"/>
    <property type="match status" value="1"/>
</dbReference>
<protein>
    <submittedName>
        <fullName evidence="6">Helix-turn-helix domain-containing protein</fullName>
    </submittedName>
</protein>
<dbReference type="Pfam" id="PF17853">
    <property type="entry name" value="GGDEF_2"/>
    <property type="match status" value="1"/>
</dbReference>
<dbReference type="Gene3D" id="6.10.340.10">
    <property type="match status" value="1"/>
</dbReference>
<dbReference type="SUPFAM" id="SSF46689">
    <property type="entry name" value="Homeodomain-like"/>
    <property type="match status" value="1"/>
</dbReference>
<dbReference type="InterPro" id="IPR020449">
    <property type="entry name" value="Tscrpt_reg_AraC-type_HTH"/>
</dbReference>
<evidence type="ECO:0000313" key="6">
    <source>
        <dbReference type="EMBL" id="NOU83552.1"/>
    </source>
</evidence>
<accession>A0ABX1YR31</accession>
<dbReference type="InterPro" id="IPR018060">
    <property type="entry name" value="HTH_AraC"/>
</dbReference>
<reference evidence="6 7" key="1">
    <citation type="submission" date="2019-10" db="EMBL/GenBank/DDBJ databases">
        <title>Description of Paenibacillus terricola sp. nov.</title>
        <authorList>
            <person name="Carlier A."/>
            <person name="Qi S."/>
        </authorList>
    </citation>
    <scope>NUCLEOTIDE SEQUENCE [LARGE SCALE GENOMIC DNA]</scope>
    <source>
        <strain evidence="6 7">LMG 31459</strain>
    </source>
</reference>
<evidence type="ECO:0000256" key="3">
    <source>
        <dbReference type="ARBA" id="ARBA00023163"/>
    </source>
</evidence>
<organism evidence="6 7">
    <name type="scientific">Paenibacillus phytohabitans</name>
    <dbReference type="NCBI Taxonomy" id="2654978"/>
    <lineage>
        <taxon>Bacteria</taxon>
        <taxon>Bacillati</taxon>
        <taxon>Bacillota</taxon>
        <taxon>Bacilli</taxon>
        <taxon>Bacillales</taxon>
        <taxon>Paenibacillaceae</taxon>
        <taxon>Paenibacillus</taxon>
    </lineage>
</organism>
<dbReference type="InterPro" id="IPR009057">
    <property type="entry name" value="Homeodomain-like_sf"/>
</dbReference>
<dbReference type="InterPro" id="IPR041522">
    <property type="entry name" value="CdaR_GGDEF"/>
</dbReference>
<dbReference type="RefSeq" id="WP_171720658.1">
    <property type="nucleotide sequence ID" value="NZ_WHOB01000093.1"/>
</dbReference>
<evidence type="ECO:0000256" key="4">
    <source>
        <dbReference type="SAM" id="Phobius"/>
    </source>
</evidence>
<feature type="transmembrane region" description="Helical" evidence="4">
    <location>
        <begin position="306"/>
        <end position="326"/>
    </location>
</feature>
<feature type="domain" description="HTH araC/xylS-type" evidence="5">
    <location>
        <begin position="672"/>
        <end position="771"/>
    </location>
</feature>
<gene>
    <name evidence="6" type="ORF">GC101_32355</name>
</gene>
<keyword evidence="4" id="KW-1133">Transmembrane helix</keyword>
<keyword evidence="1" id="KW-0805">Transcription regulation</keyword>
<proteinExistence type="predicted"/>
<keyword evidence="4" id="KW-0472">Membrane</keyword>
<keyword evidence="2" id="KW-0238">DNA-binding</keyword>
<keyword evidence="7" id="KW-1185">Reference proteome</keyword>
<dbReference type="Gene3D" id="1.10.10.60">
    <property type="entry name" value="Homeodomain-like"/>
    <property type="match status" value="2"/>
</dbReference>
<dbReference type="Proteomes" id="UP000596857">
    <property type="component" value="Unassembled WGS sequence"/>
</dbReference>
<dbReference type="PRINTS" id="PR00032">
    <property type="entry name" value="HTHARAC"/>
</dbReference>
<dbReference type="PANTHER" id="PTHR43280">
    <property type="entry name" value="ARAC-FAMILY TRANSCRIPTIONAL REGULATOR"/>
    <property type="match status" value="1"/>
</dbReference>
<keyword evidence="3" id="KW-0804">Transcription</keyword>
<keyword evidence="4" id="KW-0812">Transmembrane</keyword>
<dbReference type="PROSITE" id="PS01124">
    <property type="entry name" value="HTH_ARAC_FAMILY_2"/>
    <property type="match status" value="1"/>
</dbReference>
<sequence length="775" mass="86633">MKPFSFYKSKKYFQSVMFSIMLAMALILTGLAVVNTYVLERSIKNVQENSNLKVLTQTQYNLSSMNEIITHLSTFAYNDNLLIPLLFSKPLPQMDYIRGYREMANLMKSSSFLHSIAVYNASSNELYGSTSNFLVDGGVTKERMTEWLLHPAQPHPTSRLIPVSLERTDGGIDAFAFIVTDAYIPFTGDRSALILYIKSGWVFDSLAKLNDAGTRAQGQIYIQTSGGQLLSGENLAQSNQPDLDGITELIRQDKAMTGAGSGSVTGNTGNSKSIITYMEGIGDWMILYVQPYASVMKDVTDARTKSLLITGGFLLLSIAVSVWLSYKLYDPIENMLRRMRPLSADPKQADEPYGNELDLMSGHYQRMQEKLQEISSEQIVNKYYIRKFLTDSRIFSHNDMQLLIEKHGLHISARESLLVCVLRIERYAAYDLATPPSSKKLHSFALVNIAQEIMSRAYPCEAVDLQGDHIVLIVSAASGTTSDFAGTKPLIREIQDTIGQYYGLSLSGGISSVISQLPQLSAAYYQAYQLSLYTFASGYKSIILPEDVRENLGNKRKTLPPDIERKLSEALKKGQLTAAGSELEKAFSLLATFQYEEMRRVVADLAWVVQNTAAEIAGNRVGSLPLDIDQIHRIPQAHETLEEIYVALLSLCATICEGQRPASPERNELIIGTVKEVIEQKFNDLNLSQQSIAANVKLTSAYLGKLFKDSCGVSITEYINDIRLRHAQELLLQSDYTISEIMDKCGYANQSYFFRLFKTRFGTTPKDYRLKKSLS</sequence>
<dbReference type="Pfam" id="PF12833">
    <property type="entry name" value="HTH_18"/>
    <property type="match status" value="1"/>
</dbReference>
<evidence type="ECO:0000256" key="2">
    <source>
        <dbReference type="ARBA" id="ARBA00023125"/>
    </source>
</evidence>
<name>A0ABX1YR31_9BACL</name>